<proteinExistence type="predicted"/>
<organism evidence="2 3">
    <name type="scientific">Capronia epimyces CBS 606.96</name>
    <dbReference type="NCBI Taxonomy" id="1182542"/>
    <lineage>
        <taxon>Eukaryota</taxon>
        <taxon>Fungi</taxon>
        <taxon>Dikarya</taxon>
        <taxon>Ascomycota</taxon>
        <taxon>Pezizomycotina</taxon>
        <taxon>Eurotiomycetes</taxon>
        <taxon>Chaetothyriomycetidae</taxon>
        <taxon>Chaetothyriales</taxon>
        <taxon>Herpotrichiellaceae</taxon>
        <taxon>Capronia</taxon>
    </lineage>
</organism>
<evidence type="ECO:0000313" key="3">
    <source>
        <dbReference type="Proteomes" id="UP000019478"/>
    </source>
</evidence>
<dbReference type="Proteomes" id="UP000019478">
    <property type="component" value="Unassembled WGS sequence"/>
</dbReference>
<accession>W9XRT2</accession>
<sequence>MGLSKGLVILICILIAGLAVAAAAALYQVTNRDKSQKGYSPPEPSREQELYMRQVRARNYANLGIASNV</sequence>
<gene>
    <name evidence="2" type="ORF">A1O3_07983</name>
</gene>
<name>W9XRT2_9EURO</name>
<evidence type="ECO:0000256" key="1">
    <source>
        <dbReference type="SAM" id="SignalP"/>
    </source>
</evidence>
<protein>
    <submittedName>
        <fullName evidence="2">Uncharacterized protein</fullName>
    </submittedName>
</protein>
<evidence type="ECO:0000313" key="2">
    <source>
        <dbReference type="EMBL" id="EXJ79701.1"/>
    </source>
</evidence>
<dbReference type="RefSeq" id="XP_007736275.1">
    <property type="nucleotide sequence ID" value="XM_007738085.1"/>
</dbReference>
<reference evidence="2 3" key="1">
    <citation type="submission" date="2013-03" db="EMBL/GenBank/DDBJ databases">
        <title>The Genome Sequence of Capronia epimyces CBS 606.96.</title>
        <authorList>
            <consortium name="The Broad Institute Genomics Platform"/>
            <person name="Cuomo C."/>
            <person name="de Hoog S."/>
            <person name="Gorbushina A."/>
            <person name="Walker B."/>
            <person name="Young S.K."/>
            <person name="Zeng Q."/>
            <person name="Gargeya S."/>
            <person name="Fitzgerald M."/>
            <person name="Haas B."/>
            <person name="Abouelleil A."/>
            <person name="Allen A.W."/>
            <person name="Alvarado L."/>
            <person name="Arachchi H.M."/>
            <person name="Berlin A.M."/>
            <person name="Chapman S.B."/>
            <person name="Gainer-Dewar J."/>
            <person name="Goldberg J."/>
            <person name="Griggs A."/>
            <person name="Gujja S."/>
            <person name="Hansen M."/>
            <person name="Howarth C."/>
            <person name="Imamovic A."/>
            <person name="Ireland A."/>
            <person name="Larimer J."/>
            <person name="McCowan C."/>
            <person name="Murphy C."/>
            <person name="Pearson M."/>
            <person name="Poon T.W."/>
            <person name="Priest M."/>
            <person name="Roberts A."/>
            <person name="Saif S."/>
            <person name="Shea T."/>
            <person name="Sisk P."/>
            <person name="Sykes S."/>
            <person name="Wortman J."/>
            <person name="Nusbaum C."/>
            <person name="Birren B."/>
        </authorList>
    </citation>
    <scope>NUCLEOTIDE SEQUENCE [LARGE SCALE GENOMIC DNA]</scope>
    <source>
        <strain evidence="2 3">CBS 606.96</strain>
    </source>
</reference>
<keyword evidence="1" id="KW-0732">Signal</keyword>
<dbReference type="EMBL" id="AMGY01000007">
    <property type="protein sequence ID" value="EXJ79701.1"/>
    <property type="molecule type" value="Genomic_DNA"/>
</dbReference>
<keyword evidence="3" id="KW-1185">Reference proteome</keyword>
<feature type="chain" id="PRO_5004932181" evidence="1">
    <location>
        <begin position="22"/>
        <end position="69"/>
    </location>
</feature>
<dbReference type="GeneID" id="19172075"/>
<dbReference type="HOGENOM" id="CLU_199202_0_0_1"/>
<feature type="signal peptide" evidence="1">
    <location>
        <begin position="1"/>
        <end position="21"/>
    </location>
</feature>
<dbReference type="AlphaFoldDB" id="W9XRT2"/>
<comment type="caution">
    <text evidence="2">The sequence shown here is derived from an EMBL/GenBank/DDBJ whole genome shotgun (WGS) entry which is preliminary data.</text>
</comment>